<keyword evidence="2" id="KW-1185">Reference proteome</keyword>
<gene>
    <name evidence="1" type="ORF">N5580_07020</name>
</gene>
<reference evidence="1 2" key="1">
    <citation type="journal article" date="2022" name="J Glob Antimicrob Resist">
        <title>First complete genome of a multidrug resistant strain of the novel human pathogen Kalamiella piersonii (GABEKP28) identified in human saliva.</title>
        <authorList>
            <person name="McDonagh F."/>
            <person name="Singh N.K."/>
            <person name="Venkateswaran K."/>
            <person name="Lonappan A.M."/>
            <person name="Hallahan B."/>
            <person name="Tuohy A."/>
            <person name="Burke L."/>
            <person name="Kovarova A."/>
            <person name="Miliotis G."/>
        </authorList>
    </citation>
    <scope>NUCLEOTIDE SEQUENCE [LARGE SCALE GENOMIC DNA]</scope>
    <source>
        <strain evidence="1 2">GABEKP28</strain>
    </source>
</reference>
<sequence length="46" mass="4990">MRPTTSNDVYTDVAVPLSVTSASMQARAAYLNEGWNAMSLVKNITN</sequence>
<accession>A0AAJ5UB75</accession>
<evidence type="ECO:0000313" key="2">
    <source>
        <dbReference type="Proteomes" id="UP001211544"/>
    </source>
</evidence>
<dbReference type="EMBL" id="CP104758">
    <property type="protein sequence ID" value="WBG92272.1"/>
    <property type="molecule type" value="Genomic_DNA"/>
</dbReference>
<dbReference type="AlphaFoldDB" id="A0AAJ5UB75"/>
<dbReference type="KEGG" id="kpie:N5580_07020"/>
<name>A0AAJ5UB75_9GAMM</name>
<proteinExistence type="predicted"/>
<protein>
    <submittedName>
        <fullName evidence="1">Uncharacterized protein</fullName>
    </submittedName>
</protein>
<organism evidence="1 2">
    <name type="scientific">Pantoea piersonii</name>
    <dbReference type="NCBI Taxonomy" id="2364647"/>
    <lineage>
        <taxon>Bacteria</taxon>
        <taxon>Pseudomonadati</taxon>
        <taxon>Pseudomonadota</taxon>
        <taxon>Gammaproteobacteria</taxon>
        <taxon>Enterobacterales</taxon>
        <taxon>Erwiniaceae</taxon>
        <taxon>Pantoea</taxon>
    </lineage>
</organism>
<evidence type="ECO:0000313" key="1">
    <source>
        <dbReference type="EMBL" id="WBG92272.1"/>
    </source>
</evidence>
<dbReference type="RefSeq" id="WP_269950145.1">
    <property type="nucleotide sequence ID" value="NZ_CP104758.1"/>
</dbReference>
<dbReference type="Proteomes" id="UP001211544">
    <property type="component" value="Chromosome"/>
</dbReference>